<dbReference type="GO" id="GO:0009022">
    <property type="term" value="F:tRNA nucleotidyltransferase activity"/>
    <property type="evidence" value="ECO:0007669"/>
    <property type="project" value="UniProtKB-UniRule"/>
</dbReference>
<protein>
    <recommendedName>
        <fullName evidence="8">Ribonuclease PH</fullName>
        <shortName evidence="8">RNase PH</shortName>
        <ecNumber evidence="8">2.7.7.56</ecNumber>
    </recommendedName>
    <alternativeName>
        <fullName evidence="8">tRNA nucleotidyltransferase</fullName>
    </alternativeName>
</protein>
<dbReference type="GO" id="GO:0008033">
    <property type="term" value="P:tRNA processing"/>
    <property type="evidence" value="ECO:0007669"/>
    <property type="project" value="UniProtKB-UniRule"/>
</dbReference>
<dbReference type="InterPro" id="IPR001247">
    <property type="entry name" value="ExoRNase_PH_dom1"/>
</dbReference>
<evidence type="ECO:0000256" key="1">
    <source>
        <dbReference type="ARBA" id="ARBA00006678"/>
    </source>
</evidence>
<dbReference type="InterPro" id="IPR027408">
    <property type="entry name" value="PNPase/RNase_PH_dom_sf"/>
</dbReference>
<dbReference type="GO" id="GO:0000049">
    <property type="term" value="F:tRNA binding"/>
    <property type="evidence" value="ECO:0007669"/>
    <property type="project" value="UniProtKB-UniRule"/>
</dbReference>
<keyword evidence="2 8" id="KW-0698">rRNA processing</keyword>
<accession>A0A2T5GBW5</accession>
<dbReference type="SUPFAM" id="SSF54211">
    <property type="entry name" value="Ribosomal protein S5 domain 2-like"/>
    <property type="match status" value="1"/>
</dbReference>
<organism evidence="11 12">
    <name type="scientific">Hydrogenibacillus schlegelii</name>
    <name type="common">Bacillus schlegelii</name>
    <dbReference type="NCBI Taxonomy" id="1484"/>
    <lineage>
        <taxon>Bacteria</taxon>
        <taxon>Bacillati</taxon>
        <taxon>Bacillota</taxon>
        <taxon>Bacilli</taxon>
        <taxon>Bacillales</taxon>
        <taxon>Bacillales Family X. Incertae Sedis</taxon>
        <taxon>Hydrogenibacillus</taxon>
    </lineage>
</organism>
<keyword evidence="7" id="KW-0694">RNA-binding</keyword>
<keyword evidence="6 8" id="KW-0548">Nucleotidyltransferase</keyword>
<dbReference type="NCBIfam" id="TIGR01966">
    <property type="entry name" value="RNasePH"/>
    <property type="match status" value="1"/>
</dbReference>
<evidence type="ECO:0000259" key="9">
    <source>
        <dbReference type="Pfam" id="PF01138"/>
    </source>
</evidence>
<comment type="subunit">
    <text evidence="8">Homohexameric ring arranged as a trimer of dimers.</text>
</comment>
<evidence type="ECO:0000259" key="10">
    <source>
        <dbReference type="Pfam" id="PF03725"/>
    </source>
</evidence>
<proteinExistence type="inferred from homology"/>
<dbReference type="InterPro" id="IPR015847">
    <property type="entry name" value="ExoRNase_PH_dom2"/>
</dbReference>
<dbReference type="PANTHER" id="PTHR11953:SF0">
    <property type="entry name" value="EXOSOME COMPLEX COMPONENT RRP41"/>
    <property type="match status" value="1"/>
</dbReference>
<comment type="catalytic activity">
    <reaction evidence="8">
        <text>tRNA(n+1) + phosphate = tRNA(n) + a ribonucleoside 5'-diphosphate</text>
        <dbReference type="Rhea" id="RHEA:10628"/>
        <dbReference type="Rhea" id="RHEA-COMP:17343"/>
        <dbReference type="Rhea" id="RHEA-COMP:17344"/>
        <dbReference type="ChEBI" id="CHEBI:43474"/>
        <dbReference type="ChEBI" id="CHEBI:57930"/>
        <dbReference type="ChEBI" id="CHEBI:173114"/>
        <dbReference type="EC" id="2.7.7.56"/>
    </reaction>
</comment>
<dbReference type="Proteomes" id="UP000244180">
    <property type="component" value="Unassembled WGS sequence"/>
</dbReference>
<evidence type="ECO:0000256" key="6">
    <source>
        <dbReference type="ARBA" id="ARBA00022695"/>
    </source>
</evidence>
<reference evidence="11 12" key="1">
    <citation type="submission" date="2017-08" db="EMBL/GenBank/DDBJ databases">
        <title>Burning lignite coal seam in the remote Altai Mountains harbors a hydrogen-driven thermophilic microbial community.</title>
        <authorList>
            <person name="Kadnikov V.V."/>
            <person name="Mardanov A.V."/>
            <person name="Ivasenko D."/>
            <person name="Beletsky A.V."/>
            <person name="Karnachuk O.V."/>
            <person name="Ravin N.V."/>
        </authorList>
    </citation>
    <scope>NUCLEOTIDE SEQUENCE [LARGE SCALE GENOMIC DNA]</scope>
    <source>
        <strain evidence="11">AL33</strain>
    </source>
</reference>
<dbReference type="GO" id="GO:0000175">
    <property type="term" value="F:3'-5'-RNA exonuclease activity"/>
    <property type="evidence" value="ECO:0007669"/>
    <property type="project" value="UniProtKB-UniRule"/>
</dbReference>
<dbReference type="FunFam" id="3.30.230.70:FF:000003">
    <property type="entry name" value="Ribonuclease PH"/>
    <property type="match status" value="1"/>
</dbReference>
<evidence type="ECO:0000256" key="3">
    <source>
        <dbReference type="ARBA" id="ARBA00022555"/>
    </source>
</evidence>
<dbReference type="GO" id="GO:0016075">
    <property type="term" value="P:rRNA catabolic process"/>
    <property type="evidence" value="ECO:0007669"/>
    <property type="project" value="UniProtKB-UniRule"/>
</dbReference>
<comment type="caution">
    <text evidence="11">The sequence shown here is derived from an EMBL/GenBank/DDBJ whole genome shotgun (WGS) entry which is preliminary data.</text>
</comment>
<evidence type="ECO:0000313" key="12">
    <source>
        <dbReference type="Proteomes" id="UP000244180"/>
    </source>
</evidence>
<evidence type="ECO:0000256" key="2">
    <source>
        <dbReference type="ARBA" id="ARBA00022552"/>
    </source>
</evidence>
<evidence type="ECO:0000313" key="11">
    <source>
        <dbReference type="EMBL" id="PTQ53679.1"/>
    </source>
</evidence>
<feature type="domain" description="Exoribonuclease phosphorolytic" evidence="10">
    <location>
        <begin position="180"/>
        <end position="247"/>
    </location>
</feature>
<evidence type="ECO:0000256" key="5">
    <source>
        <dbReference type="ARBA" id="ARBA00022694"/>
    </source>
</evidence>
<dbReference type="InterPro" id="IPR050080">
    <property type="entry name" value="RNase_PH"/>
</dbReference>
<dbReference type="EC" id="2.7.7.56" evidence="8"/>
<dbReference type="Pfam" id="PF03725">
    <property type="entry name" value="RNase_PH_C"/>
    <property type="match status" value="1"/>
</dbReference>
<dbReference type="PANTHER" id="PTHR11953">
    <property type="entry name" value="EXOSOME COMPLEX COMPONENT"/>
    <property type="match status" value="1"/>
</dbReference>
<feature type="binding site" evidence="8">
    <location>
        <begin position="147"/>
        <end position="149"/>
    </location>
    <ligand>
        <name>phosphate</name>
        <dbReference type="ChEBI" id="CHEBI:43474"/>
        <note>substrate</note>
    </ligand>
</feature>
<evidence type="ECO:0000256" key="8">
    <source>
        <dbReference type="HAMAP-Rule" id="MF_00564"/>
    </source>
</evidence>
<dbReference type="SUPFAM" id="SSF55666">
    <property type="entry name" value="Ribonuclease PH domain 2-like"/>
    <property type="match status" value="1"/>
</dbReference>
<dbReference type="GO" id="GO:0031125">
    <property type="term" value="P:rRNA 3'-end processing"/>
    <property type="evidence" value="ECO:0007669"/>
    <property type="project" value="UniProtKB-ARBA"/>
</dbReference>
<dbReference type="HAMAP" id="MF_00564">
    <property type="entry name" value="RNase_PH"/>
    <property type="match status" value="1"/>
</dbReference>
<comment type="function">
    <text evidence="8">Phosphorolytic 3'-5' exoribonuclease that plays an important role in tRNA 3'-end maturation. Removes nucleotide residues following the 3'-CCA terminus of tRNAs; can also add nucleotides to the ends of RNA molecules by using nucleoside diphosphates as substrates, but this may not be physiologically important. Probably plays a role in initiation of 16S rRNA degradation (leading to ribosome degradation) during starvation.</text>
</comment>
<feature type="binding site" evidence="8">
    <location>
        <position position="109"/>
    </location>
    <ligand>
        <name>phosphate</name>
        <dbReference type="ChEBI" id="CHEBI:43474"/>
        <note>substrate</note>
    </ligand>
</feature>
<dbReference type="InterPro" id="IPR002381">
    <property type="entry name" value="RNase_PH_bac-type"/>
</dbReference>
<dbReference type="Pfam" id="PF01138">
    <property type="entry name" value="RNase_PH"/>
    <property type="match status" value="1"/>
</dbReference>
<dbReference type="PROSITE" id="PS01277">
    <property type="entry name" value="RIBONUCLEASE_PH"/>
    <property type="match status" value="1"/>
</dbReference>
<dbReference type="EMBL" id="PEBV01000012">
    <property type="protein sequence ID" value="PTQ53679.1"/>
    <property type="molecule type" value="Genomic_DNA"/>
</dbReference>
<dbReference type="AlphaFoldDB" id="A0A2T5GBW5"/>
<dbReference type="CDD" id="cd11362">
    <property type="entry name" value="RNase_PH_bact"/>
    <property type="match status" value="1"/>
</dbReference>
<evidence type="ECO:0000256" key="7">
    <source>
        <dbReference type="ARBA" id="ARBA00022884"/>
    </source>
</evidence>
<keyword evidence="4 8" id="KW-0808">Transferase</keyword>
<dbReference type="InterPro" id="IPR036345">
    <property type="entry name" value="ExoRNase_PH_dom2_sf"/>
</dbReference>
<keyword evidence="3 8" id="KW-0820">tRNA-binding</keyword>
<feature type="domain" description="Exoribonuclease phosphorolytic" evidence="9">
    <location>
        <begin position="34"/>
        <end position="163"/>
    </location>
</feature>
<dbReference type="InterPro" id="IPR020568">
    <property type="entry name" value="Ribosomal_Su5_D2-typ_SF"/>
</dbReference>
<sequence>MPAEARYNEGMLKIGTSVKRGIGLRADGRAYDALRPVTIETSVNKYAEGSALIRVGDTAVLCTATIEDKVPSFLRGSGRGWVTAEYSMLPRATENRTPREVAKGRPSGRTMEIQRLIGRALRSVVELEALGERTVIVDCDVLQADGGTRTAAVTGGFVALAQALGEIARRKQLAAPPLYDFVAATSVGLVDGELLLDLTFAEDSRAAVDLNVVGTGAGAFVEVQGTGEGTPFTYEQLMAMLALAHRGIETLVAAQKQALGPLGERIAARAFARSAGAVVRAPDGV</sequence>
<comment type="similarity">
    <text evidence="1 8">Belongs to the RNase PH family.</text>
</comment>
<dbReference type="Gene3D" id="3.30.230.70">
    <property type="entry name" value="GHMP Kinase, N-terminal domain"/>
    <property type="match status" value="1"/>
</dbReference>
<name>A0A2T5GBW5_HYDSH</name>
<keyword evidence="5 8" id="KW-0819">tRNA processing</keyword>
<evidence type="ECO:0000256" key="4">
    <source>
        <dbReference type="ARBA" id="ARBA00022679"/>
    </source>
</evidence>
<gene>
    <name evidence="8" type="primary">rph</name>
    <name evidence="11" type="ORF">HSCHL_1608</name>
</gene>
<dbReference type="InterPro" id="IPR018336">
    <property type="entry name" value="RNase_PH_CS"/>
</dbReference>